<dbReference type="EMBL" id="QRAS01000003">
    <property type="protein sequence ID" value="RDL05447.1"/>
    <property type="molecule type" value="Genomic_DNA"/>
</dbReference>
<keyword evidence="1" id="KW-0442">Lipid degradation</keyword>
<dbReference type="KEGG" id="wso:WSWS_01201"/>
<keyword evidence="3" id="KW-1185">Reference proteome</keyword>
<feature type="short sequence motif" description="GXGXXG" evidence="1">
    <location>
        <begin position="138"/>
        <end position="143"/>
    </location>
</feature>
<gene>
    <name evidence="2" type="ORF">DFP99_1409</name>
</gene>
<dbReference type="InterPro" id="IPR016035">
    <property type="entry name" value="Acyl_Trfase/lysoPLipase"/>
</dbReference>
<accession>A0A288QA28</accession>
<proteinExistence type="predicted"/>
<dbReference type="SUPFAM" id="SSF52151">
    <property type="entry name" value="FabD/lysophospholipase-like"/>
    <property type="match status" value="1"/>
</dbReference>
<evidence type="ECO:0000313" key="3">
    <source>
        <dbReference type="Proteomes" id="UP000254912"/>
    </source>
</evidence>
<dbReference type="GO" id="GO:0016787">
    <property type="term" value="F:hydrolase activity"/>
    <property type="evidence" value="ECO:0007669"/>
    <property type="project" value="UniProtKB-UniRule"/>
</dbReference>
<dbReference type="Proteomes" id="UP000254912">
    <property type="component" value="Unassembled WGS sequence"/>
</dbReference>
<dbReference type="InterPro" id="IPR002641">
    <property type="entry name" value="PNPLA_dom"/>
</dbReference>
<dbReference type="RefSeq" id="WP_070230404.1">
    <property type="nucleotide sequence ID" value="NZ_BJYO01000004.1"/>
</dbReference>
<reference evidence="2 3" key="1">
    <citation type="submission" date="2018-07" db="EMBL/GenBank/DDBJ databases">
        <title>Genomic Encyclopedia of Type Strains, Phase III (KMG-III): the genomes of soil and plant-associated and newly described type strains.</title>
        <authorList>
            <person name="Whitman W."/>
        </authorList>
    </citation>
    <scope>NUCLEOTIDE SEQUENCE [LARGE SCALE GENOMIC DNA]</scope>
    <source>
        <strain evidence="2 3">CECT 7031</strain>
    </source>
</reference>
<sequence>MKISTLKPELGQYPYLQAIGIYSDATAARQAYQQQKAQADVFALTLVDEKSNVLEGVLLYKKQHHQAVIINALISRRLQDIKAMQYWLTVFSQHRFDAVQVRLVIDNADLLQRLELNQVANQVYVREFTYPTALVLGGGGAHGAFATGVFDVLKEHQILPDYLWGVSVGAITGMSLMHLDSTVAHATWDSLTTDKVYGIATVGATRYELSKVLAEHFVRQNYFEKDKLREILRPVVAQELALPHKIPFTLVATEFPLLKETHYAVNEETRVEELVEWIVASSAFYPIVDPVWIKGKQYIDGGFTDNIPIEYAAKQGAKEIWAVYMMEGSVYKDKVPADVQVHMVRSPWTLGPLLDFLPERSAEHMRLGEIRTRQMLGDYAGYYYAFEPNTDWQPFSQTFRKALAKHAATAPIALFLADPLVWLRFKQWLAVDTEYQDYDAQALGLAVIERLGRLLGVDKLPVYTAATFVTAIRELGKQQWQSLNVPNTGITRRLLLTNPEIILWGVLYTLSK</sequence>
<name>A0A288QA28_9LACO</name>
<protein>
    <submittedName>
        <fullName evidence="2">Putative acylesterase/phospholipase RssA</fullName>
    </submittedName>
</protein>
<dbReference type="PANTHER" id="PTHR14226:SF29">
    <property type="entry name" value="NEUROPATHY TARGET ESTERASE SWS"/>
    <property type="match status" value="1"/>
</dbReference>
<feature type="short sequence motif" description="DGA/G" evidence="1">
    <location>
        <begin position="300"/>
        <end position="302"/>
    </location>
</feature>
<dbReference type="PROSITE" id="PS51635">
    <property type="entry name" value="PNPLA"/>
    <property type="match status" value="1"/>
</dbReference>
<dbReference type="InterPro" id="IPR050301">
    <property type="entry name" value="NTE"/>
</dbReference>
<dbReference type="Gene3D" id="3.40.1090.10">
    <property type="entry name" value="Cytosolic phospholipase A2 catalytic domain"/>
    <property type="match status" value="2"/>
</dbReference>
<keyword evidence="1" id="KW-0443">Lipid metabolism</keyword>
<dbReference type="Pfam" id="PF01734">
    <property type="entry name" value="Patatin"/>
    <property type="match status" value="1"/>
</dbReference>
<feature type="short sequence motif" description="GXSXG" evidence="1">
    <location>
        <begin position="165"/>
        <end position="169"/>
    </location>
</feature>
<evidence type="ECO:0000256" key="1">
    <source>
        <dbReference type="PROSITE-ProRule" id="PRU01161"/>
    </source>
</evidence>
<dbReference type="PANTHER" id="PTHR14226">
    <property type="entry name" value="NEUROPATHY TARGET ESTERASE/SWISS CHEESE D.MELANOGASTER"/>
    <property type="match status" value="1"/>
</dbReference>
<feature type="active site" description="Proton acceptor" evidence="1">
    <location>
        <position position="300"/>
    </location>
</feature>
<dbReference type="GeneID" id="94546389"/>
<keyword evidence="1" id="KW-0378">Hydrolase</keyword>
<organism evidence="2 3">
    <name type="scientific">Weissella soli</name>
    <dbReference type="NCBI Taxonomy" id="155866"/>
    <lineage>
        <taxon>Bacteria</taxon>
        <taxon>Bacillati</taxon>
        <taxon>Bacillota</taxon>
        <taxon>Bacilli</taxon>
        <taxon>Lactobacillales</taxon>
        <taxon>Lactobacillaceae</taxon>
        <taxon>Weissella</taxon>
    </lineage>
</organism>
<comment type="caution">
    <text evidence="2">The sequence shown here is derived from an EMBL/GenBank/DDBJ whole genome shotgun (WGS) entry which is preliminary data.</text>
</comment>
<feature type="active site" description="Nucleophile" evidence="1">
    <location>
        <position position="167"/>
    </location>
</feature>
<dbReference type="GO" id="GO:0016042">
    <property type="term" value="P:lipid catabolic process"/>
    <property type="evidence" value="ECO:0007669"/>
    <property type="project" value="UniProtKB-UniRule"/>
</dbReference>
<evidence type="ECO:0000313" key="2">
    <source>
        <dbReference type="EMBL" id="RDL05447.1"/>
    </source>
</evidence>
<dbReference type="AlphaFoldDB" id="A0A288QA28"/>